<dbReference type="InterPro" id="IPR011608">
    <property type="entry name" value="PRD"/>
</dbReference>
<dbReference type="CDD" id="cd05568">
    <property type="entry name" value="PTS_IIB_bgl_like"/>
    <property type="match status" value="1"/>
</dbReference>
<feature type="domain" description="PTS EIIB type-2" evidence="13">
    <location>
        <begin position="400"/>
        <end position="491"/>
    </location>
</feature>
<dbReference type="InterPro" id="IPR002178">
    <property type="entry name" value="PTS_EIIA_type-2_dom"/>
</dbReference>
<keyword evidence="4" id="KW-0597">Phosphoprotein</keyword>
<dbReference type="GO" id="GO:0008982">
    <property type="term" value="F:protein-N(PI)-phosphohistidine-sugar phosphotransferase activity"/>
    <property type="evidence" value="ECO:0007669"/>
    <property type="project" value="InterPro"/>
</dbReference>
<dbReference type="Gene3D" id="3.40.930.10">
    <property type="entry name" value="Mannitol-specific EII, Chain A"/>
    <property type="match status" value="1"/>
</dbReference>
<dbReference type="RefSeq" id="WP_060815093.1">
    <property type="nucleotide sequence ID" value="NZ_CAKODH010000005.1"/>
</dbReference>
<dbReference type="Pfam" id="PF05043">
    <property type="entry name" value="Mga"/>
    <property type="match status" value="1"/>
</dbReference>
<evidence type="ECO:0000256" key="7">
    <source>
        <dbReference type="ARBA" id="ARBA00022777"/>
    </source>
</evidence>
<dbReference type="InterPro" id="IPR036095">
    <property type="entry name" value="PTS_EIIB-like_sf"/>
</dbReference>
<evidence type="ECO:0000256" key="1">
    <source>
        <dbReference type="ARBA" id="ARBA00004496"/>
    </source>
</evidence>
<organism evidence="15 16">
    <name type="scientific">Enterococcus gallinarum</name>
    <dbReference type="NCBI Taxonomy" id="1353"/>
    <lineage>
        <taxon>Bacteria</taxon>
        <taxon>Bacillati</taxon>
        <taxon>Bacillota</taxon>
        <taxon>Bacilli</taxon>
        <taxon>Lactobacillales</taxon>
        <taxon>Enterococcaceae</taxon>
        <taxon>Enterococcus</taxon>
    </lineage>
</organism>
<dbReference type="InterPro" id="IPR036634">
    <property type="entry name" value="PRD_sf"/>
</dbReference>
<dbReference type="PANTHER" id="PTHR36203:SF1">
    <property type="entry name" value="ASCORBATE-SPECIFIC PTS SYSTEM EIIA COMPONENT"/>
    <property type="match status" value="1"/>
</dbReference>
<dbReference type="PANTHER" id="PTHR36203">
    <property type="entry name" value="ASCORBATE-SPECIFIC PTS SYSTEM EIIA COMPONENT"/>
    <property type="match status" value="1"/>
</dbReference>
<dbReference type="GO" id="GO:0009401">
    <property type="term" value="P:phosphoenolpyruvate-dependent sugar phosphotransferase system"/>
    <property type="evidence" value="ECO:0007669"/>
    <property type="project" value="UniProtKB-KW"/>
</dbReference>
<keyword evidence="6" id="KW-0598">Phosphotransferase system</keyword>
<keyword evidence="8" id="KW-0010">Activator</keyword>
<dbReference type="SUPFAM" id="SSF52794">
    <property type="entry name" value="PTS system IIB component-like"/>
    <property type="match status" value="1"/>
</dbReference>
<keyword evidence="7" id="KW-0418">Kinase</keyword>
<dbReference type="SUPFAM" id="SSF63520">
    <property type="entry name" value="PTS-regulatory domain, PRD"/>
    <property type="match status" value="1"/>
</dbReference>
<dbReference type="Pfam" id="PF00874">
    <property type="entry name" value="PRD"/>
    <property type="match status" value="1"/>
</dbReference>
<sequence length="698" mass="81652">MIDQRTLQLIQKMIQKPLMEQEEMMRFFSLSKNQLDYAIRKINELLKANKQPLIRSDPYFIQLAPKAKAFFLNDFLNSAVYTQYEMNSEERKKYIFLMLFYYESDYLSVNHFLSALRVGKTTFMADIKKLEKELALSMITIGYTRKNGYGLMGNEENLRNFFMKMMFHDFGDNQEEFVYHYFLVNEKIDGFSQIEAAAREKLKTFSLELVENRLNEFSYLFTMMLPRLNKQWLVFYETYNYQTFFQMKEYLFAKELLAEFSITNKSAQLYVCGWLLGMALGDTTYPSADFSIIHELVERIIKRFELLSGIRFKDQQKVINQLYSHFRPAYYRLFFQLPIINPLHKKIIKEYEDLYQIVQETLRPIGNLFERGIPEDEISFLTIHFASLINDFDEYQVNQKIGVIVCPNGIGSSAMIYNELKMIFPDIIFIGPIETKELLLERPECDLIFTTVPNVSLYTLKKPVYVVNPIMTNEERNQLIQEVYHQPSEAISLIGVEELMAVIKKHATIEDDKSLKKELQLLLTRREVNPAYSATLGEERKPVALIDMLNPQYILTNIKVRSWEEAFYLAATPLIKDQVISRGYIDTIIQNVRKEGPFFIIMDQVALPHARPEEGALKLGLGITVLQEPVIINKKASIKYIFTLSAIDHSKHLSAIAELVALLEQESFFNLLEQEADPQQIFDWIASFLLKNKHMVPM</sequence>
<dbReference type="GO" id="GO:0006355">
    <property type="term" value="P:regulation of DNA-templated transcription"/>
    <property type="evidence" value="ECO:0007669"/>
    <property type="project" value="InterPro"/>
</dbReference>
<evidence type="ECO:0000256" key="3">
    <source>
        <dbReference type="ARBA" id="ARBA00022490"/>
    </source>
</evidence>
<dbReference type="OrthoDB" id="369398at2"/>
<dbReference type="InterPro" id="IPR016152">
    <property type="entry name" value="PTrfase/Anion_transptr"/>
</dbReference>
<evidence type="ECO:0000256" key="10">
    <source>
        <dbReference type="ARBA" id="ARBA00041175"/>
    </source>
</evidence>
<name>A0A376GXY3_ENTGA</name>
<dbReference type="Pfam" id="PF00359">
    <property type="entry name" value="PTS_EIIA_2"/>
    <property type="match status" value="1"/>
</dbReference>
<dbReference type="InterPro" id="IPR007737">
    <property type="entry name" value="Mga_HTH"/>
</dbReference>
<evidence type="ECO:0000313" key="15">
    <source>
        <dbReference type="EMBL" id="STD83401.1"/>
    </source>
</evidence>
<keyword evidence="3" id="KW-0963">Cytoplasm</keyword>
<dbReference type="Proteomes" id="UP000254807">
    <property type="component" value="Unassembled WGS sequence"/>
</dbReference>
<dbReference type="SUPFAM" id="SSF55804">
    <property type="entry name" value="Phoshotransferase/anion transport protein"/>
    <property type="match status" value="1"/>
</dbReference>
<dbReference type="GO" id="GO:0016301">
    <property type="term" value="F:kinase activity"/>
    <property type="evidence" value="ECO:0007669"/>
    <property type="project" value="UniProtKB-KW"/>
</dbReference>
<evidence type="ECO:0000256" key="5">
    <source>
        <dbReference type="ARBA" id="ARBA00022679"/>
    </source>
</evidence>
<dbReference type="PROSITE" id="PS51094">
    <property type="entry name" value="PTS_EIIA_TYPE_2"/>
    <property type="match status" value="1"/>
</dbReference>
<evidence type="ECO:0000256" key="9">
    <source>
        <dbReference type="ARBA" id="ARBA00037387"/>
    </source>
</evidence>
<evidence type="ECO:0000313" key="16">
    <source>
        <dbReference type="Proteomes" id="UP000254807"/>
    </source>
</evidence>
<dbReference type="InterPro" id="IPR051351">
    <property type="entry name" value="Ascorbate-PTS_EIIA_comp"/>
</dbReference>
<evidence type="ECO:0000256" key="8">
    <source>
        <dbReference type="ARBA" id="ARBA00023159"/>
    </source>
</evidence>
<evidence type="ECO:0000256" key="2">
    <source>
        <dbReference type="ARBA" id="ARBA00022448"/>
    </source>
</evidence>
<dbReference type="EMBL" id="UFYW01000001">
    <property type="protein sequence ID" value="STD83401.1"/>
    <property type="molecule type" value="Genomic_DNA"/>
</dbReference>
<dbReference type="InterPro" id="IPR013011">
    <property type="entry name" value="PTS_EIIB_2"/>
</dbReference>
<dbReference type="Gene3D" id="1.10.1790.10">
    <property type="entry name" value="PRD domain"/>
    <property type="match status" value="1"/>
</dbReference>
<evidence type="ECO:0000256" key="6">
    <source>
        <dbReference type="ARBA" id="ARBA00022683"/>
    </source>
</evidence>
<reference evidence="15 16" key="1">
    <citation type="submission" date="2018-06" db="EMBL/GenBank/DDBJ databases">
        <authorList>
            <consortium name="Pathogen Informatics"/>
            <person name="Doyle S."/>
        </authorList>
    </citation>
    <scope>NUCLEOTIDE SEQUENCE [LARGE SCALE GENOMIC DNA]</scope>
    <source>
        <strain evidence="15 16">NCTC12360</strain>
    </source>
</reference>
<accession>A0A376GXY3</accession>
<dbReference type="Gene3D" id="3.40.50.2300">
    <property type="match status" value="1"/>
</dbReference>
<comment type="function">
    <text evidence="9">The phosphoenolpyruvate-dependent sugar phosphotransferase system (sugar PTS), a major carbohydrate active transport system, catalyzes the phosphorylation of incoming sugar substrates concomitantly with their translocation across the cell membrane. The enzyme II UlaABC PTS system is involved in ascorbate transport.</text>
</comment>
<evidence type="ECO:0000256" key="4">
    <source>
        <dbReference type="ARBA" id="ARBA00022553"/>
    </source>
</evidence>
<dbReference type="AlphaFoldDB" id="A0A376GXY3"/>
<comment type="subcellular location">
    <subcellularLocation>
        <location evidence="1">Cytoplasm</location>
    </subcellularLocation>
</comment>
<protein>
    <recommendedName>
        <fullName evidence="10">Ascorbate-specific PTS system EIIA component</fullName>
    </recommendedName>
    <alternativeName>
        <fullName evidence="11">Ascorbate-specific phosphotransferase enzyme IIA component</fullName>
    </alternativeName>
</protein>
<feature type="domain" description="PRD" evidence="14">
    <location>
        <begin position="288"/>
        <end position="395"/>
    </location>
</feature>
<gene>
    <name evidence="15" type="primary">ulaC_2</name>
    <name evidence="15" type="ORF">NCTC12360_01866</name>
</gene>
<keyword evidence="2" id="KW-0813">Transport</keyword>
<proteinExistence type="predicted"/>
<dbReference type="GO" id="GO:0005737">
    <property type="term" value="C:cytoplasm"/>
    <property type="evidence" value="ECO:0007669"/>
    <property type="project" value="UniProtKB-SubCell"/>
</dbReference>
<keyword evidence="16" id="KW-1185">Reference proteome</keyword>
<evidence type="ECO:0000259" key="13">
    <source>
        <dbReference type="PROSITE" id="PS51099"/>
    </source>
</evidence>
<evidence type="ECO:0000259" key="14">
    <source>
        <dbReference type="PROSITE" id="PS51372"/>
    </source>
</evidence>
<evidence type="ECO:0000256" key="11">
    <source>
        <dbReference type="ARBA" id="ARBA00042072"/>
    </source>
</evidence>
<dbReference type="PROSITE" id="PS51099">
    <property type="entry name" value="PTS_EIIB_TYPE_2"/>
    <property type="match status" value="1"/>
</dbReference>
<dbReference type="PROSITE" id="PS51372">
    <property type="entry name" value="PRD_2"/>
    <property type="match status" value="1"/>
</dbReference>
<feature type="domain" description="PTS EIIA type-2" evidence="12">
    <location>
        <begin position="547"/>
        <end position="688"/>
    </location>
</feature>
<keyword evidence="5 15" id="KW-0808">Transferase</keyword>
<evidence type="ECO:0000259" key="12">
    <source>
        <dbReference type="PROSITE" id="PS51094"/>
    </source>
</evidence>